<dbReference type="GO" id="GO:0008305">
    <property type="term" value="C:integrin complex"/>
    <property type="evidence" value="ECO:0007669"/>
    <property type="project" value="TreeGrafter"/>
</dbReference>
<evidence type="ECO:0000256" key="2">
    <source>
        <dbReference type="ARBA" id="ARBA00007449"/>
    </source>
</evidence>
<evidence type="ECO:0000256" key="6">
    <source>
        <dbReference type="ARBA" id="ARBA00022723"/>
    </source>
</evidence>
<comment type="similarity">
    <text evidence="2 18">Belongs to the integrin beta chain family.</text>
</comment>
<feature type="disulfide bond" evidence="17">
    <location>
        <begin position="592"/>
        <end position="624"/>
    </location>
</feature>
<dbReference type="SMART" id="SM01242">
    <property type="entry name" value="Integrin_B_tail"/>
    <property type="match status" value="1"/>
</dbReference>
<dbReference type="SUPFAM" id="SSF69179">
    <property type="entry name" value="Integrin domains"/>
    <property type="match status" value="1"/>
</dbReference>
<dbReference type="PRINTS" id="PR01186">
    <property type="entry name" value="INTEGRINB"/>
</dbReference>
<evidence type="ECO:0000256" key="8">
    <source>
        <dbReference type="ARBA" id="ARBA00022737"/>
    </source>
</evidence>
<evidence type="ECO:0000256" key="16">
    <source>
        <dbReference type="ARBA" id="ARBA00023180"/>
    </source>
</evidence>
<feature type="disulfide bond" evidence="17">
    <location>
        <begin position="660"/>
        <end position="669"/>
    </location>
</feature>
<dbReference type="InterPro" id="IPR057073">
    <property type="entry name" value="EGF_integrin_2"/>
</dbReference>
<dbReference type="InterPro" id="IPR057243">
    <property type="entry name" value="Integrin_I-EGF_CS"/>
</dbReference>
<dbReference type="PROSITE" id="PS00243">
    <property type="entry name" value="I_EGF_1"/>
    <property type="match status" value="1"/>
</dbReference>
<feature type="disulfide bond" evidence="17">
    <location>
        <begin position="630"/>
        <end position="635"/>
    </location>
</feature>
<dbReference type="SMART" id="SM00187">
    <property type="entry name" value="INB"/>
    <property type="match status" value="1"/>
</dbReference>
<feature type="disulfide bond" evidence="17">
    <location>
        <begin position="597"/>
        <end position="606"/>
    </location>
</feature>
<evidence type="ECO:0000259" key="24">
    <source>
        <dbReference type="SMART" id="SM01242"/>
    </source>
</evidence>
<dbReference type="GO" id="GO:0009986">
    <property type="term" value="C:cell surface"/>
    <property type="evidence" value="ECO:0007669"/>
    <property type="project" value="TreeGrafter"/>
</dbReference>
<dbReference type="Gene3D" id="2.60.40.1510">
    <property type="entry name" value="ntegrin, alpha v. Chain A, domain 3"/>
    <property type="match status" value="1"/>
</dbReference>
<dbReference type="GO" id="GO:0007157">
    <property type="term" value="P:heterophilic cell-cell adhesion via plasma membrane cell adhesion molecules"/>
    <property type="evidence" value="ECO:0007669"/>
    <property type="project" value="UniProtKB-ARBA"/>
</dbReference>
<feature type="disulfide bond" evidence="17">
    <location>
        <begin position="553"/>
        <end position="567"/>
    </location>
</feature>
<feature type="disulfide bond" evidence="17">
    <location>
        <begin position="50"/>
        <end position="61"/>
    </location>
</feature>
<keyword evidence="5 18" id="KW-0812">Transmembrane</keyword>
<feature type="disulfide bond" evidence="17">
    <location>
        <begin position="548"/>
        <end position="582"/>
    </location>
</feature>
<evidence type="ECO:0000256" key="5">
    <source>
        <dbReference type="ARBA" id="ARBA00022692"/>
    </source>
</evidence>
<protein>
    <recommendedName>
        <fullName evidence="18">Integrin beta</fullName>
    </recommendedName>
</protein>
<feature type="disulfide bond" evidence="17">
    <location>
        <begin position="653"/>
        <end position="656"/>
    </location>
</feature>
<keyword evidence="16" id="KW-0325">Glycoprotein</keyword>
<name>A0A7R9LK07_9ACAR</name>
<feature type="domain" description="PSI" evidence="22">
    <location>
        <begin position="30"/>
        <end position="73"/>
    </location>
</feature>
<feature type="disulfide bond" evidence="17">
    <location>
        <begin position="569"/>
        <end position="574"/>
    </location>
</feature>
<dbReference type="EMBL" id="CAJPVJ010001260">
    <property type="protein sequence ID" value="CAG2164411.1"/>
    <property type="molecule type" value="Genomic_DNA"/>
</dbReference>
<evidence type="ECO:0000259" key="22">
    <source>
        <dbReference type="SMART" id="SM00423"/>
    </source>
</evidence>
<feature type="signal peptide" evidence="20">
    <location>
        <begin position="1"/>
        <end position="19"/>
    </location>
</feature>
<evidence type="ECO:0000256" key="14">
    <source>
        <dbReference type="ARBA" id="ARBA00023136"/>
    </source>
</evidence>
<evidence type="ECO:0000313" key="26">
    <source>
        <dbReference type="Proteomes" id="UP000728032"/>
    </source>
</evidence>
<feature type="domain" description="Integrin beta subunit cytoplasmic" evidence="23">
    <location>
        <begin position="768"/>
        <end position="797"/>
    </location>
</feature>
<evidence type="ECO:0000259" key="23">
    <source>
        <dbReference type="SMART" id="SM01241"/>
    </source>
</evidence>
<feature type="disulfide bond" evidence="17">
    <location>
        <begin position="687"/>
        <end position="714"/>
    </location>
</feature>
<feature type="disulfide bond" evidence="17">
    <location>
        <begin position="484"/>
        <end position="493"/>
    </location>
</feature>
<feature type="disulfide bond" evidence="17">
    <location>
        <begin position="40"/>
        <end position="72"/>
    </location>
</feature>
<dbReference type="PIRSF" id="PIRSF002512">
    <property type="entry name" value="Integrin_B"/>
    <property type="match status" value="1"/>
</dbReference>
<evidence type="ECO:0000256" key="11">
    <source>
        <dbReference type="ARBA" id="ARBA00022889"/>
    </source>
</evidence>
<evidence type="ECO:0000256" key="17">
    <source>
        <dbReference type="PIRSR" id="PIRSR002512-1"/>
    </source>
</evidence>
<comment type="subcellular location">
    <subcellularLocation>
        <location evidence="1 18">Cell membrane</location>
        <topology evidence="1 18">Single-pass type I membrane protein</topology>
    </subcellularLocation>
</comment>
<feature type="disulfide bond" evidence="17">
    <location>
        <begin position="424"/>
        <end position="706"/>
    </location>
</feature>
<keyword evidence="14 19" id="KW-0472">Membrane</keyword>
<dbReference type="Pfam" id="PF07965">
    <property type="entry name" value="Integrin_B_tail"/>
    <property type="match status" value="1"/>
</dbReference>
<dbReference type="InterPro" id="IPR012896">
    <property type="entry name" value="Integrin_bsu_tail"/>
</dbReference>
<evidence type="ECO:0000313" key="25">
    <source>
        <dbReference type="EMBL" id="CAD7643110.1"/>
    </source>
</evidence>
<dbReference type="Pfam" id="PF23105">
    <property type="entry name" value="EGF_integrin"/>
    <property type="match status" value="2"/>
</dbReference>
<dbReference type="Gene3D" id="1.20.5.100">
    <property type="entry name" value="Cytochrome c1, transmembrane anchor, C-terminal"/>
    <property type="match status" value="1"/>
</dbReference>
<feature type="disulfide bond" evidence="17">
    <location>
        <begin position="454"/>
        <end position="458"/>
    </location>
</feature>
<feature type="disulfide bond" evidence="17">
    <location>
        <begin position="637"/>
        <end position="650"/>
    </location>
</feature>
<dbReference type="InterPro" id="IPR015812">
    <property type="entry name" value="Integrin_bsu"/>
</dbReference>
<dbReference type="GO" id="GO:0046872">
    <property type="term" value="F:metal ion binding"/>
    <property type="evidence" value="ECO:0007669"/>
    <property type="project" value="UniProtKB-KW"/>
</dbReference>
<feature type="disulfide bond" evidence="17">
    <location>
        <begin position="393"/>
        <end position="404"/>
    </location>
</feature>
<dbReference type="Pfam" id="PF08725">
    <property type="entry name" value="Integrin_b_cyt"/>
    <property type="match status" value="1"/>
</dbReference>
<feature type="disulfide bond" evidence="17">
    <location>
        <begin position="546"/>
        <end position="551"/>
    </location>
</feature>
<feature type="transmembrane region" description="Helical" evidence="19">
    <location>
        <begin position="745"/>
        <end position="767"/>
    </location>
</feature>
<dbReference type="Pfam" id="PF00362">
    <property type="entry name" value="Integrin_beta"/>
    <property type="match status" value="1"/>
</dbReference>
<feature type="disulfide bond" evidence="17">
    <location>
        <begin position="197"/>
        <end position="200"/>
    </location>
</feature>
<sequence>MNKFYTLVILLYLITATVSQIKNDDLNSNPCTSKETCSDCITANPQCGWCMKRGNFSYHRCDFVHRLSDQGCFDQIFYPTPSFTPLLNEDLSNKTSEDSDPIQLRPQRVHLKIRPNLPYSVHVQFKQALDYPVDLYYLMDLSKSMEDDKEKLAQLGNQLAVNMRTITSNFRLGFGSFVDKVVMPYVSTVREKLDEPCTGCAAPYGFRNHMKLDTDANDFVRKVADTQISGNLDAPEGGFDAIMQAIVCKNEIGWREKSRKMLVFSTDSGFHYAGDGKLGGIVKPNDGDCHLDRSGLYTESTTQDYPSISQINHKVKEHHVNVIFAVTSNQYDIYRQLAEGQSPLIEGSTAGKLENDSSNIVTLIQDEYLKITSAVELKDNATDNVKITYYSSCLSQKKEETKICRGLRVGNSVTFEAKIEVTSCPRNRNEWNQTILIYPVGLNDALIIDLEMICECDCEKPWNEQPYSPYCERRGTYECGICSCNDNFYGRRCECDAKEANPAEEEQSCIHGNDTKCDAKEANPAEEEQSCIHGNDTKVCSGRGVCRCGECECYKREAPEEVTGKYCECDNFSCDRNDGKVCSGPDHGKCECGTCLCNDEWTKADCSCKKSNEDCVDPRTNKECNNRGNCKCGQCQCEAKGDEQYTGQYCEDCPTCKSQCEIYKECVQCRIHQSGPLSEDADACNQCTINPIGTSEFEVTEGEQLCVFIDDDDCKFQFKYKYDETEDIILVIAQNTKDCPEPVDVLAIVIGVIVGIVLIGLALLLIWKLLTTIHDRREFAKFEKERMMAKWDTVCTGALAPLQTL</sequence>
<dbReference type="Gene3D" id="4.10.1240.30">
    <property type="match status" value="1"/>
</dbReference>
<dbReference type="GO" id="GO:0007160">
    <property type="term" value="P:cell-matrix adhesion"/>
    <property type="evidence" value="ECO:0007669"/>
    <property type="project" value="TreeGrafter"/>
</dbReference>
<dbReference type="Proteomes" id="UP000728032">
    <property type="component" value="Unassembled WGS sequence"/>
</dbReference>
<keyword evidence="11 18" id="KW-0130">Cell adhesion</keyword>
<dbReference type="GO" id="GO:0005178">
    <property type="term" value="F:integrin binding"/>
    <property type="evidence" value="ECO:0007669"/>
    <property type="project" value="TreeGrafter"/>
</dbReference>
<evidence type="ECO:0000256" key="3">
    <source>
        <dbReference type="ARBA" id="ARBA00022475"/>
    </source>
</evidence>
<feature type="disulfide bond" evidence="17">
    <location>
        <begin position="495"/>
        <end position="531"/>
    </location>
</feature>
<dbReference type="SMART" id="SM01241">
    <property type="entry name" value="Integrin_b_cyt"/>
    <property type="match status" value="1"/>
</dbReference>
<accession>A0A7R9LK07</accession>
<evidence type="ECO:0000256" key="1">
    <source>
        <dbReference type="ARBA" id="ARBA00004251"/>
    </source>
</evidence>
<dbReference type="FunFam" id="3.40.50.410:FF:000002">
    <property type="entry name" value="Integrin beta"/>
    <property type="match status" value="1"/>
</dbReference>
<dbReference type="SUPFAM" id="SSF103575">
    <property type="entry name" value="Plexin repeat"/>
    <property type="match status" value="1"/>
</dbReference>
<dbReference type="InterPro" id="IPR002369">
    <property type="entry name" value="Integrin_bsu_VWA"/>
</dbReference>
<dbReference type="InterPro" id="IPR014836">
    <property type="entry name" value="Integrin_bsu_cyt_dom"/>
</dbReference>
<dbReference type="FunFam" id="2.10.25.10:FF:000036">
    <property type="entry name" value="Integrin beta"/>
    <property type="match status" value="1"/>
</dbReference>
<dbReference type="GO" id="GO:0005925">
    <property type="term" value="C:focal adhesion"/>
    <property type="evidence" value="ECO:0007669"/>
    <property type="project" value="TreeGrafter"/>
</dbReference>
<evidence type="ECO:0000259" key="21">
    <source>
        <dbReference type="SMART" id="SM00187"/>
    </source>
</evidence>
<feature type="disulfide bond" evidence="17">
    <location>
        <begin position="666"/>
        <end position="739"/>
    </location>
</feature>
<dbReference type="GO" id="GO:0033627">
    <property type="term" value="P:cell adhesion mediated by integrin"/>
    <property type="evidence" value="ECO:0007669"/>
    <property type="project" value="TreeGrafter"/>
</dbReference>
<feature type="disulfide bond" evidence="17">
    <location>
        <begin position="248"/>
        <end position="289"/>
    </location>
</feature>
<reference evidence="25" key="1">
    <citation type="submission" date="2020-11" db="EMBL/GenBank/DDBJ databases">
        <authorList>
            <person name="Tran Van P."/>
        </authorList>
    </citation>
    <scope>NUCLEOTIDE SEQUENCE</scope>
</reference>
<keyword evidence="15 17" id="KW-1015">Disulfide bond</keyword>
<dbReference type="EMBL" id="OC916085">
    <property type="protein sequence ID" value="CAD7643110.1"/>
    <property type="molecule type" value="Genomic_DNA"/>
</dbReference>
<evidence type="ECO:0000256" key="15">
    <source>
        <dbReference type="ARBA" id="ARBA00023157"/>
    </source>
</evidence>
<dbReference type="PANTHER" id="PTHR10082:SF60">
    <property type="entry name" value="INTEGRIN BETA-PS"/>
    <property type="match status" value="1"/>
</dbReference>
<dbReference type="SMART" id="SM00423">
    <property type="entry name" value="PSI"/>
    <property type="match status" value="1"/>
</dbReference>
<dbReference type="Gene3D" id="2.10.25.10">
    <property type="entry name" value="Laminin"/>
    <property type="match status" value="4"/>
</dbReference>
<keyword evidence="13 18" id="KW-0401">Integrin</keyword>
<keyword evidence="26" id="KW-1185">Reference proteome</keyword>
<dbReference type="GO" id="GO:0007229">
    <property type="term" value="P:integrin-mediated signaling pathway"/>
    <property type="evidence" value="ECO:0007669"/>
    <property type="project" value="UniProtKB-KW"/>
</dbReference>
<keyword evidence="12 19" id="KW-1133">Transmembrane helix</keyword>
<dbReference type="SUPFAM" id="SSF53300">
    <property type="entry name" value="vWA-like"/>
    <property type="match status" value="1"/>
</dbReference>
<organism evidence="25">
    <name type="scientific">Oppiella nova</name>
    <dbReference type="NCBI Taxonomy" id="334625"/>
    <lineage>
        <taxon>Eukaryota</taxon>
        <taxon>Metazoa</taxon>
        <taxon>Ecdysozoa</taxon>
        <taxon>Arthropoda</taxon>
        <taxon>Chelicerata</taxon>
        <taxon>Arachnida</taxon>
        <taxon>Acari</taxon>
        <taxon>Acariformes</taxon>
        <taxon>Sarcoptiformes</taxon>
        <taxon>Oribatida</taxon>
        <taxon>Brachypylina</taxon>
        <taxon>Oppioidea</taxon>
        <taxon>Oppiidae</taxon>
        <taxon>Oppiella</taxon>
    </lineage>
</organism>
<proteinExistence type="inferred from homology"/>
<dbReference type="SUPFAM" id="SSF57196">
    <property type="entry name" value="EGF/Laminin"/>
    <property type="match status" value="1"/>
</dbReference>
<keyword evidence="9" id="KW-0106">Calcium</keyword>
<evidence type="ECO:0000256" key="20">
    <source>
        <dbReference type="SAM" id="SignalP"/>
    </source>
</evidence>
<feature type="disulfide bond" evidence="17">
    <location>
        <begin position="608"/>
        <end position="615"/>
    </location>
</feature>
<feature type="disulfide bond" evidence="17">
    <location>
        <begin position="479"/>
        <end position="540"/>
    </location>
</feature>
<dbReference type="InterPro" id="IPR036465">
    <property type="entry name" value="vWFA_dom_sf"/>
</dbReference>
<dbReference type="OrthoDB" id="410592at2759"/>
<feature type="chain" id="PRO_5035680507" description="Integrin beta" evidence="20">
    <location>
        <begin position="20"/>
        <end position="805"/>
    </location>
</feature>
<evidence type="ECO:0000256" key="4">
    <source>
        <dbReference type="ARBA" id="ARBA00022536"/>
    </source>
</evidence>
<keyword evidence="8" id="KW-0677">Repeat</keyword>
<dbReference type="SUPFAM" id="SSF69687">
    <property type="entry name" value="Integrin beta tail domain"/>
    <property type="match status" value="1"/>
</dbReference>
<keyword evidence="6" id="KW-0479">Metal-binding</keyword>
<dbReference type="InterPro" id="IPR036349">
    <property type="entry name" value="Integrin_bsu_tail_dom_sf"/>
</dbReference>
<gene>
    <name evidence="25" type="ORF">ONB1V03_LOCUS3965</name>
</gene>
<keyword evidence="10" id="KW-0460">Magnesium</keyword>
<evidence type="ECO:0000256" key="13">
    <source>
        <dbReference type="ARBA" id="ARBA00023037"/>
    </source>
</evidence>
<feature type="disulfide bond" evidence="17">
    <location>
        <begin position="37"/>
        <end position="47"/>
    </location>
</feature>
<keyword evidence="3" id="KW-1003">Cell membrane</keyword>
<evidence type="ECO:0000256" key="7">
    <source>
        <dbReference type="ARBA" id="ARBA00022729"/>
    </source>
</evidence>
<evidence type="ECO:0000256" key="9">
    <source>
        <dbReference type="ARBA" id="ARBA00022837"/>
    </source>
</evidence>
<keyword evidence="7 20" id="KW-0732">Signal</keyword>
<dbReference type="InterPro" id="IPR016201">
    <property type="entry name" value="PSI"/>
</dbReference>
<dbReference type="PANTHER" id="PTHR10082">
    <property type="entry name" value="INTEGRIN BETA SUBUNIT"/>
    <property type="match status" value="1"/>
</dbReference>
<dbReference type="Gene3D" id="3.40.50.410">
    <property type="entry name" value="von Willebrand factor, type A domain"/>
    <property type="match status" value="1"/>
</dbReference>
<evidence type="ECO:0000256" key="12">
    <source>
        <dbReference type="ARBA" id="ARBA00022989"/>
    </source>
</evidence>
<evidence type="ECO:0000256" key="18">
    <source>
        <dbReference type="RuleBase" id="RU000633"/>
    </source>
</evidence>
<feature type="domain" description="Integrin beta subunit VWA" evidence="21">
    <location>
        <begin position="36"/>
        <end position="456"/>
    </location>
</feature>
<dbReference type="GO" id="GO:0016477">
    <property type="term" value="P:cell migration"/>
    <property type="evidence" value="ECO:0007669"/>
    <property type="project" value="TreeGrafter"/>
</dbReference>
<evidence type="ECO:0000256" key="10">
    <source>
        <dbReference type="ARBA" id="ARBA00022842"/>
    </source>
</evidence>
<feature type="domain" description="Integrin beta subunit tail" evidence="24">
    <location>
        <begin position="660"/>
        <end position="744"/>
    </location>
</feature>
<feature type="disulfide bond" evidence="17">
    <location>
        <begin position="590"/>
        <end position="595"/>
    </location>
</feature>
<keyword evidence="4" id="KW-0245">EGF-like domain</keyword>
<dbReference type="InterPro" id="IPR032695">
    <property type="entry name" value="Integrin_dom_sf"/>
</dbReference>
<dbReference type="AlphaFoldDB" id="A0A7R9LK07"/>
<evidence type="ECO:0000256" key="19">
    <source>
        <dbReference type="SAM" id="Phobius"/>
    </source>
</evidence>